<gene>
    <name evidence="1" type="ORF">SHKM778_84560</name>
</gene>
<proteinExistence type="predicted"/>
<accession>A0AAT9HYN9</accession>
<sequence length="99" mass="10539">MHGDPVLWARPVREAYRAVTSRSGILYGFAQGRGKAAEGRVGRPSGFTYQGESWAAGPVIRRGYRVNPGTGVDVRGGVGGDSMGTLARILKVRPELPIS</sequence>
<evidence type="ECO:0000313" key="1">
    <source>
        <dbReference type="EMBL" id="BFO22068.1"/>
    </source>
</evidence>
<dbReference type="AlphaFoldDB" id="A0AAT9HYN9"/>
<protein>
    <submittedName>
        <fullName evidence="1">Uncharacterized protein</fullName>
    </submittedName>
</protein>
<reference evidence="1" key="1">
    <citation type="submission" date="2024-06" db="EMBL/GenBank/DDBJ databases">
        <authorList>
            <consortium name="consrtm"/>
            <person name="Uemura M."/>
            <person name="Terahara T."/>
        </authorList>
    </citation>
    <scope>NUCLEOTIDE SEQUENCE</scope>
    <source>
        <strain evidence="1">KM77-8</strain>
    </source>
</reference>
<organism evidence="1">
    <name type="scientific">Streptomyces haneummycinicus</name>
    <dbReference type="NCBI Taxonomy" id="3074435"/>
    <lineage>
        <taxon>Bacteria</taxon>
        <taxon>Bacillati</taxon>
        <taxon>Actinomycetota</taxon>
        <taxon>Actinomycetes</taxon>
        <taxon>Kitasatosporales</taxon>
        <taxon>Streptomycetaceae</taxon>
        <taxon>Streptomyces</taxon>
    </lineage>
</organism>
<dbReference type="EMBL" id="AP035768">
    <property type="protein sequence ID" value="BFO22068.1"/>
    <property type="molecule type" value="Genomic_DNA"/>
</dbReference>
<reference evidence="1" key="2">
    <citation type="submission" date="2024-07" db="EMBL/GenBank/DDBJ databases">
        <title>Streptomyces haneummycinica sp. nov., a new antibiotic-producing actinobacterium isolated from marine sediment.</title>
        <authorList>
            <person name="Uemura M."/>
            <person name="Hamada M."/>
            <person name="Hirano S."/>
            <person name="Kobayashi K."/>
            <person name="Ohshiro T."/>
            <person name="Kobayashi T."/>
            <person name="Terahara T."/>
        </authorList>
    </citation>
    <scope>NUCLEOTIDE SEQUENCE</scope>
    <source>
        <strain evidence="1">KM77-8</strain>
    </source>
</reference>
<name>A0AAT9HYN9_9ACTN</name>